<evidence type="ECO:0000256" key="11">
    <source>
        <dbReference type="ARBA" id="ARBA00049399"/>
    </source>
</evidence>
<dbReference type="InterPro" id="IPR053378">
    <property type="entry name" value="Prenyl_diphosphate_synthase"/>
</dbReference>
<dbReference type="PANTHER" id="PTHR43281:SF1">
    <property type="entry name" value="FARNESYL DIPHOSPHATE SYNTHASE"/>
    <property type="match status" value="1"/>
</dbReference>
<protein>
    <recommendedName>
        <fullName evidence="4">Farnesyl diphosphate synthase</fullName>
        <ecNumber evidence="3">2.5.1.10</ecNumber>
    </recommendedName>
    <alternativeName>
        <fullName evidence="10">(2E,6E)-farnesyl diphosphate synthase</fullName>
    </alternativeName>
    <alternativeName>
        <fullName evidence="9">Geranyltranstransferase</fullName>
    </alternativeName>
</protein>
<dbReference type="FunFam" id="1.10.600.10:FF:000001">
    <property type="entry name" value="Geranylgeranyl diphosphate synthase"/>
    <property type="match status" value="1"/>
</dbReference>
<evidence type="ECO:0000256" key="6">
    <source>
        <dbReference type="ARBA" id="ARBA00022723"/>
    </source>
</evidence>
<gene>
    <name evidence="13" type="ORF">H9841_06160</name>
</gene>
<accession>A0A9D1Y8W5</accession>
<dbReference type="Proteomes" id="UP000823868">
    <property type="component" value="Unassembled WGS sequence"/>
</dbReference>
<dbReference type="GO" id="GO:0016114">
    <property type="term" value="P:terpenoid biosynthetic process"/>
    <property type="evidence" value="ECO:0007669"/>
    <property type="project" value="UniProtKB-ARBA"/>
</dbReference>
<dbReference type="EMBL" id="DXDX01000114">
    <property type="protein sequence ID" value="HIY21465.1"/>
    <property type="molecule type" value="Genomic_DNA"/>
</dbReference>
<evidence type="ECO:0000256" key="1">
    <source>
        <dbReference type="ARBA" id="ARBA00001946"/>
    </source>
</evidence>
<dbReference type="InterPro" id="IPR008949">
    <property type="entry name" value="Isoprenoid_synthase_dom_sf"/>
</dbReference>
<keyword evidence="7" id="KW-0460">Magnesium</keyword>
<dbReference type="Pfam" id="PF00348">
    <property type="entry name" value="polyprenyl_synt"/>
    <property type="match status" value="1"/>
</dbReference>
<sequence>MNYKEQLRQDCQQVEDWLRNCFRGRDPHADLYDAMQYSLLAGGKRLRPVLLLETCRMCGGEADKVLPFACAIEMLHTYSLIHDDLPAMDNDDLRRGRPTNHKVYGEATAILAGDALLTAAFETMLEQGGDLPPERVLAAAACLGRAAGARGMVGGQALDMAGEGHALSLSDVEELQRLKTGALIAAAVEMGCILAGGSADDRAAVVRYAQKLGLAFQIRDDMLDVAGDEQTLGKPIGSDAENEKTTFVTLKGLERCQELVEELTGEAQQALSPFGEAAGFLCWLAGELVGRSN</sequence>
<dbReference type="SUPFAM" id="SSF48576">
    <property type="entry name" value="Terpenoid synthases"/>
    <property type="match status" value="1"/>
</dbReference>
<evidence type="ECO:0000256" key="12">
    <source>
        <dbReference type="RuleBase" id="RU004466"/>
    </source>
</evidence>
<name>A0A9D1Y8W5_9FIRM</name>
<keyword evidence="5 12" id="KW-0808">Transferase</keyword>
<dbReference type="AlphaFoldDB" id="A0A9D1Y8W5"/>
<dbReference type="Gene3D" id="1.10.600.10">
    <property type="entry name" value="Farnesyl Diphosphate Synthase"/>
    <property type="match status" value="1"/>
</dbReference>
<reference evidence="13" key="1">
    <citation type="journal article" date="2021" name="PeerJ">
        <title>Extensive microbial diversity within the chicken gut microbiome revealed by metagenomics and culture.</title>
        <authorList>
            <person name="Gilroy R."/>
            <person name="Ravi A."/>
            <person name="Getino M."/>
            <person name="Pursley I."/>
            <person name="Horton D.L."/>
            <person name="Alikhan N.F."/>
            <person name="Baker D."/>
            <person name="Gharbi K."/>
            <person name="Hall N."/>
            <person name="Watson M."/>
            <person name="Adriaenssens E.M."/>
            <person name="Foster-Nyarko E."/>
            <person name="Jarju S."/>
            <person name="Secka A."/>
            <person name="Antonio M."/>
            <person name="Oren A."/>
            <person name="Chaudhuri R.R."/>
            <person name="La Ragione R."/>
            <person name="Hildebrand F."/>
            <person name="Pallen M.J."/>
        </authorList>
    </citation>
    <scope>NUCLEOTIDE SEQUENCE</scope>
    <source>
        <strain evidence="13">ChiBcec16_6824</strain>
    </source>
</reference>
<proteinExistence type="inferred from homology"/>
<dbReference type="PROSITE" id="PS00444">
    <property type="entry name" value="POLYPRENYL_SYNTHASE_2"/>
    <property type="match status" value="1"/>
</dbReference>
<dbReference type="CDD" id="cd00685">
    <property type="entry name" value="Trans_IPPS_HT"/>
    <property type="match status" value="1"/>
</dbReference>
<comment type="similarity">
    <text evidence="2 12">Belongs to the FPP/GGPP synthase family.</text>
</comment>
<evidence type="ECO:0000256" key="8">
    <source>
        <dbReference type="ARBA" id="ARBA00023229"/>
    </source>
</evidence>
<organism evidence="13 14">
    <name type="scientific">Candidatus Flavonifractor merdigallinarum</name>
    <dbReference type="NCBI Taxonomy" id="2838589"/>
    <lineage>
        <taxon>Bacteria</taxon>
        <taxon>Bacillati</taxon>
        <taxon>Bacillota</taxon>
        <taxon>Clostridia</taxon>
        <taxon>Eubacteriales</taxon>
        <taxon>Oscillospiraceae</taxon>
        <taxon>Flavonifractor</taxon>
    </lineage>
</organism>
<evidence type="ECO:0000256" key="5">
    <source>
        <dbReference type="ARBA" id="ARBA00022679"/>
    </source>
</evidence>
<dbReference type="GO" id="GO:0005737">
    <property type="term" value="C:cytoplasm"/>
    <property type="evidence" value="ECO:0007669"/>
    <property type="project" value="UniProtKB-ARBA"/>
</dbReference>
<dbReference type="SFLD" id="SFLDS00005">
    <property type="entry name" value="Isoprenoid_Synthase_Type_I"/>
    <property type="match status" value="1"/>
</dbReference>
<dbReference type="EC" id="2.5.1.10" evidence="3"/>
<comment type="cofactor">
    <cofactor evidence="1">
        <name>Mg(2+)</name>
        <dbReference type="ChEBI" id="CHEBI:18420"/>
    </cofactor>
</comment>
<dbReference type="SFLD" id="SFLDG01017">
    <property type="entry name" value="Polyprenyl_Transferase_Like"/>
    <property type="match status" value="1"/>
</dbReference>
<evidence type="ECO:0000256" key="10">
    <source>
        <dbReference type="ARBA" id="ARBA00032873"/>
    </source>
</evidence>
<evidence type="ECO:0000256" key="3">
    <source>
        <dbReference type="ARBA" id="ARBA00012439"/>
    </source>
</evidence>
<evidence type="ECO:0000313" key="13">
    <source>
        <dbReference type="EMBL" id="HIY21465.1"/>
    </source>
</evidence>
<dbReference type="GO" id="GO:0004337">
    <property type="term" value="F:(2E,6E)-farnesyl diphosphate synthase activity"/>
    <property type="evidence" value="ECO:0007669"/>
    <property type="project" value="UniProtKB-EC"/>
</dbReference>
<dbReference type="InterPro" id="IPR000092">
    <property type="entry name" value="Polyprenyl_synt"/>
</dbReference>
<evidence type="ECO:0000256" key="4">
    <source>
        <dbReference type="ARBA" id="ARBA00015100"/>
    </source>
</evidence>
<dbReference type="GO" id="GO:0046872">
    <property type="term" value="F:metal ion binding"/>
    <property type="evidence" value="ECO:0007669"/>
    <property type="project" value="UniProtKB-KW"/>
</dbReference>
<dbReference type="NCBIfam" id="NF045485">
    <property type="entry name" value="FPPsyn"/>
    <property type="match status" value="1"/>
</dbReference>
<keyword evidence="8" id="KW-0414">Isoprene biosynthesis</keyword>
<evidence type="ECO:0000256" key="9">
    <source>
        <dbReference type="ARBA" id="ARBA00032380"/>
    </source>
</evidence>
<evidence type="ECO:0000256" key="7">
    <source>
        <dbReference type="ARBA" id="ARBA00022842"/>
    </source>
</evidence>
<keyword evidence="6" id="KW-0479">Metal-binding</keyword>
<reference evidence="13" key="2">
    <citation type="submission" date="2021-04" db="EMBL/GenBank/DDBJ databases">
        <authorList>
            <person name="Gilroy R."/>
        </authorList>
    </citation>
    <scope>NUCLEOTIDE SEQUENCE</scope>
    <source>
        <strain evidence="13">ChiBcec16_6824</strain>
    </source>
</reference>
<evidence type="ECO:0000256" key="2">
    <source>
        <dbReference type="ARBA" id="ARBA00006706"/>
    </source>
</evidence>
<comment type="catalytic activity">
    <reaction evidence="11">
        <text>isopentenyl diphosphate + (2E)-geranyl diphosphate = (2E,6E)-farnesyl diphosphate + diphosphate</text>
        <dbReference type="Rhea" id="RHEA:19361"/>
        <dbReference type="ChEBI" id="CHEBI:33019"/>
        <dbReference type="ChEBI" id="CHEBI:58057"/>
        <dbReference type="ChEBI" id="CHEBI:128769"/>
        <dbReference type="ChEBI" id="CHEBI:175763"/>
        <dbReference type="EC" id="2.5.1.10"/>
    </reaction>
</comment>
<dbReference type="PANTHER" id="PTHR43281">
    <property type="entry name" value="FARNESYL DIPHOSPHATE SYNTHASE"/>
    <property type="match status" value="1"/>
</dbReference>
<evidence type="ECO:0000313" key="14">
    <source>
        <dbReference type="Proteomes" id="UP000823868"/>
    </source>
</evidence>
<comment type="caution">
    <text evidence="13">The sequence shown here is derived from an EMBL/GenBank/DDBJ whole genome shotgun (WGS) entry which is preliminary data.</text>
</comment>
<dbReference type="PROSITE" id="PS00723">
    <property type="entry name" value="POLYPRENYL_SYNTHASE_1"/>
    <property type="match status" value="1"/>
</dbReference>
<dbReference type="InterPro" id="IPR033749">
    <property type="entry name" value="Polyprenyl_synt_CS"/>
</dbReference>